<name>A0A9P6RQU9_9FUNG</name>
<protein>
    <submittedName>
        <fullName evidence="2">Uncharacterized protein</fullName>
    </submittedName>
</protein>
<comment type="caution">
    <text evidence="2">The sequence shown here is derived from an EMBL/GenBank/DDBJ whole genome shotgun (WGS) entry which is preliminary data.</text>
</comment>
<organism evidence="2 3">
    <name type="scientific">Dissophora globulifera</name>
    <dbReference type="NCBI Taxonomy" id="979702"/>
    <lineage>
        <taxon>Eukaryota</taxon>
        <taxon>Fungi</taxon>
        <taxon>Fungi incertae sedis</taxon>
        <taxon>Mucoromycota</taxon>
        <taxon>Mortierellomycotina</taxon>
        <taxon>Mortierellomycetes</taxon>
        <taxon>Mortierellales</taxon>
        <taxon>Mortierellaceae</taxon>
        <taxon>Dissophora</taxon>
    </lineage>
</organism>
<accession>A0A9P6RQU9</accession>
<evidence type="ECO:0000313" key="3">
    <source>
        <dbReference type="Proteomes" id="UP000738325"/>
    </source>
</evidence>
<dbReference type="Proteomes" id="UP000738325">
    <property type="component" value="Unassembled WGS sequence"/>
</dbReference>
<dbReference type="EMBL" id="JAAAIP010000076">
    <property type="protein sequence ID" value="KAG0326681.1"/>
    <property type="molecule type" value="Genomic_DNA"/>
</dbReference>
<feature type="compositionally biased region" description="Polar residues" evidence="1">
    <location>
        <begin position="240"/>
        <end position="253"/>
    </location>
</feature>
<sequence>MSSSSTPNTLLSSTDEELKAFVLSTVREAMNAQQASGYVDQQDAFEPSTEERERFQELWPDNPQEFFRGGRPADEWDDVLRRYPKNTRVAYDPPALLPARQRSPASRIRDDQLADIQQDLAHLTRPIDYILHEIRTVVDLPADCEELITNFACLMRNGLTTVAGRINDVRIENLRKDKESSVNDSAKLQEDSYDFKDRVKTTKAPTYDTTNLLVDPHAFNEKVKAAKALAASFAPFKSNRGPNNKGQQQSRRH</sequence>
<dbReference type="AlphaFoldDB" id="A0A9P6RQU9"/>
<feature type="region of interest" description="Disordered" evidence="1">
    <location>
        <begin position="234"/>
        <end position="253"/>
    </location>
</feature>
<proteinExistence type="predicted"/>
<gene>
    <name evidence="2" type="ORF">BGZ99_009179</name>
</gene>
<evidence type="ECO:0000256" key="1">
    <source>
        <dbReference type="SAM" id="MobiDB-lite"/>
    </source>
</evidence>
<reference evidence="2" key="1">
    <citation type="journal article" date="2020" name="Fungal Divers.">
        <title>Resolving the Mortierellaceae phylogeny through synthesis of multi-gene phylogenetics and phylogenomics.</title>
        <authorList>
            <person name="Vandepol N."/>
            <person name="Liber J."/>
            <person name="Desiro A."/>
            <person name="Na H."/>
            <person name="Kennedy M."/>
            <person name="Barry K."/>
            <person name="Grigoriev I.V."/>
            <person name="Miller A.N."/>
            <person name="O'Donnell K."/>
            <person name="Stajich J.E."/>
            <person name="Bonito G."/>
        </authorList>
    </citation>
    <scope>NUCLEOTIDE SEQUENCE</scope>
    <source>
        <strain evidence="2">REB-010B</strain>
    </source>
</reference>
<evidence type="ECO:0000313" key="2">
    <source>
        <dbReference type="EMBL" id="KAG0326681.1"/>
    </source>
</evidence>
<keyword evidence="3" id="KW-1185">Reference proteome</keyword>
<dbReference type="OrthoDB" id="5554911at2759"/>